<dbReference type="Pfam" id="PF13715">
    <property type="entry name" value="CarbopepD_reg_2"/>
    <property type="match status" value="1"/>
</dbReference>
<dbReference type="Proteomes" id="UP001242342">
    <property type="component" value="Unassembled WGS sequence"/>
</dbReference>
<reference evidence="3 4" key="1">
    <citation type="journal article" date="2016" name="Nat. Commun.">
        <title>Microbial interactions lead to rapid micro-scale successions on model marine particles.</title>
        <authorList>
            <person name="Datta M.S."/>
            <person name="Sliwerska E."/>
            <person name="Gore J."/>
            <person name="Polz M.F."/>
            <person name="Cordero O.X."/>
        </authorList>
    </citation>
    <scope>NUCLEOTIDE SEQUENCE [LARGE SCALE GENOMIC DNA]</scope>
    <source>
        <strain evidence="3 4">4G03</strain>
    </source>
</reference>
<dbReference type="RefSeq" id="WP_099215633.1">
    <property type="nucleotide sequence ID" value="NZ_JAUYVU010000006.1"/>
</dbReference>
<evidence type="ECO:0000256" key="1">
    <source>
        <dbReference type="SAM" id="SignalP"/>
    </source>
</evidence>
<keyword evidence="5" id="KW-1185">Reference proteome</keyword>
<comment type="caution">
    <text evidence="3">The sequence shown here is derived from an EMBL/GenBank/DDBJ whole genome shotgun (WGS) entry which is preliminary data.</text>
</comment>
<dbReference type="EMBL" id="JAUYVU010000006">
    <property type="protein sequence ID" value="MDP2541564.1"/>
    <property type="molecule type" value="Genomic_DNA"/>
</dbReference>
<dbReference type="InterPro" id="IPR008969">
    <property type="entry name" value="CarboxyPept-like_regulatory"/>
</dbReference>
<gene>
    <name evidence="3" type="ORF">CSC81_10115</name>
    <name evidence="2" type="ORF">Q8W23_08780</name>
</gene>
<organism evidence="3 4">
    <name type="scientific">Tenacibaculum discolor</name>
    <dbReference type="NCBI Taxonomy" id="361581"/>
    <lineage>
        <taxon>Bacteria</taxon>
        <taxon>Pseudomonadati</taxon>
        <taxon>Bacteroidota</taxon>
        <taxon>Flavobacteriia</taxon>
        <taxon>Flavobacteriales</taxon>
        <taxon>Flavobacteriaceae</taxon>
        <taxon>Tenacibaculum</taxon>
    </lineage>
</organism>
<protein>
    <submittedName>
        <fullName evidence="2">DUF5686 family protein</fullName>
    </submittedName>
</protein>
<dbReference type="SUPFAM" id="SSF49464">
    <property type="entry name" value="Carboxypeptidase regulatory domain-like"/>
    <property type="match status" value="1"/>
</dbReference>
<proteinExistence type="predicted"/>
<sequence>MMKHLLTLLLLLATNVLCAQLTIQGKVVDEFDTPMPFVNVILKNTTHGTTTDDNGRFYLKTNKYRGVLEISFVGFQTQTIKVSQKTKFLSVVLKEESNELEEVVIVTKPKKRLKKKENPAYRILKEIWKRKRKNGLDLVDHYQYKKNTSIEIGLNNLDTLFLKKIFKKEYKQALQEINYDSDGINYYIPIFLNEQVANVYGDNKNNNIREDIEAEKSEGLSAQGFIFDRMANTFQNVDVFKNNINLLQKPFVSPLSTDGFSTYDYVLYDSIVNNDKKLYNIYFFPRRDGDLAFQGNFWVADKNFSIKKLKMKVHKSINLNFVRGLTFEKEFEVRNDSIYIPTKNAYEGDFTFIDKNESNKGLTIKKNITFKNYVLNKALPKNFYEQTIEKIRPDQYEKEESYWTGVQSNESKNTYKLIESVKEKKQIKNLTGLINTVASGYINTNLGVQIGPLWTAFANNQVEGFRTKMGFRTFITKDDRFRLGGHVAYGFKDKKAKYGAEARYLLSYKPRIAVGVAYQKDIEQLGSTLLNTTQLLGRSFGTAALFSRGDNFFLSNIEKIATNFDYQVQQNLHVGFNFSHSKIASASEKDFSMNYIDENGNIQSRVTDVASDIYVSFTPGRFVYGLGVERRFGRNVFPTFVLNYRKGYKGPFNGTHSYDKIQFKYSQPILLSKFGTLDASIEAGKTFGTVPVALLSPIPANQTFSLVKDTFALLNYYDFVADEYLAGHFEHHFNGYILNRIPLLKKLKLRSLVSFRAAYGNISQENRAINDGLSNSSGAYNINYNAPNKLYYEYSVGLENIGYGNLRFLRIDAIWRSNYTPPTGSVVAPTPKFAIRIGIKPGL</sequence>
<feature type="chain" id="PRO_5013713116" evidence="1">
    <location>
        <begin position="20"/>
        <end position="843"/>
    </location>
</feature>
<evidence type="ECO:0000313" key="3">
    <source>
        <dbReference type="EMBL" id="PHN97423.1"/>
    </source>
</evidence>
<feature type="signal peptide" evidence="1">
    <location>
        <begin position="1"/>
        <end position="19"/>
    </location>
</feature>
<evidence type="ECO:0000313" key="5">
    <source>
        <dbReference type="Proteomes" id="UP001242342"/>
    </source>
</evidence>
<accession>A0A2G1BTP9</accession>
<dbReference type="EMBL" id="PDUU01000008">
    <property type="protein sequence ID" value="PHN97423.1"/>
    <property type="molecule type" value="Genomic_DNA"/>
</dbReference>
<dbReference type="InterPro" id="IPR043741">
    <property type="entry name" value="DUF5686"/>
</dbReference>
<dbReference type="AlphaFoldDB" id="A0A2G1BTP9"/>
<dbReference type="Gene3D" id="2.60.40.1120">
    <property type="entry name" value="Carboxypeptidase-like, regulatory domain"/>
    <property type="match status" value="1"/>
</dbReference>
<evidence type="ECO:0000313" key="2">
    <source>
        <dbReference type="EMBL" id="MDP2541564.1"/>
    </source>
</evidence>
<name>A0A2G1BTP9_9FLAO</name>
<reference evidence="2 5" key="3">
    <citation type="submission" date="2023-07" db="EMBL/GenBank/DDBJ databases">
        <title>Genome content predicts the carbon catabolic preferences of heterotrophic bacteria.</title>
        <authorList>
            <person name="Gralka M."/>
        </authorList>
    </citation>
    <scope>NUCLEOTIDE SEQUENCE [LARGE SCALE GENOMIC DNA]</scope>
    <source>
        <strain evidence="2 5">4G03</strain>
    </source>
</reference>
<dbReference type="Pfam" id="PF18939">
    <property type="entry name" value="DUF5686"/>
    <property type="match status" value="1"/>
</dbReference>
<evidence type="ECO:0000313" key="4">
    <source>
        <dbReference type="Proteomes" id="UP000222163"/>
    </source>
</evidence>
<dbReference type="Proteomes" id="UP000222163">
    <property type="component" value="Unassembled WGS sequence"/>
</dbReference>
<reference evidence="3" key="2">
    <citation type="submission" date="2017-10" db="EMBL/GenBank/DDBJ databases">
        <authorList>
            <person name="Enke T.N."/>
            <person name="Cordero O.X."/>
        </authorList>
    </citation>
    <scope>NUCLEOTIDE SEQUENCE</scope>
    <source>
        <strain evidence="3">4G03</strain>
    </source>
</reference>
<keyword evidence="1" id="KW-0732">Signal</keyword>